<keyword evidence="7" id="KW-0479">Metal-binding</keyword>
<dbReference type="FunFam" id="3.90.920.10:FF:000003">
    <property type="entry name" value="DNA primase"/>
    <property type="match status" value="1"/>
</dbReference>
<evidence type="ECO:0000256" key="10">
    <source>
        <dbReference type="RuleBase" id="RU003514"/>
    </source>
</evidence>
<dbReference type="GO" id="GO:0006269">
    <property type="term" value="P:DNA replication, synthesis of primer"/>
    <property type="evidence" value="ECO:0007669"/>
    <property type="project" value="UniProtKB-KW"/>
</dbReference>
<dbReference type="InParanoid" id="J0D2I6"/>
<dbReference type="PANTHER" id="PTHR10536">
    <property type="entry name" value="DNA PRIMASE SMALL SUBUNIT"/>
    <property type="match status" value="1"/>
</dbReference>
<dbReference type="eggNOG" id="KOG2851">
    <property type="taxonomic scope" value="Eukaryota"/>
</dbReference>
<dbReference type="GO" id="GO:0046872">
    <property type="term" value="F:metal ion binding"/>
    <property type="evidence" value="ECO:0007669"/>
    <property type="project" value="UniProtKB-KW"/>
</dbReference>
<keyword evidence="2 10" id="KW-0240">DNA-directed RNA polymerase</keyword>
<evidence type="ECO:0000256" key="5">
    <source>
        <dbReference type="ARBA" id="ARBA00022695"/>
    </source>
</evidence>
<evidence type="ECO:0000256" key="4">
    <source>
        <dbReference type="ARBA" id="ARBA00022679"/>
    </source>
</evidence>
<dbReference type="OrthoDB" id="19606at2759"/>
<reference evidence="12" key="1">
    <citation type="journal article" date="2012" name="Science">
        <title>The Paleozoic origin of enzymatic lignin decomposition reconstructed from 31 fungal genomes.</title>
        <authorList>
            <person name="Floudas D."/>
            <person name="Binder M."/>
            <person name="Riley R."/>
            <person name="Barry K."/>
            <person name="Blanchette R.A."/>
            <person name="Henrissat B."/>
            <person name="Martinez A.T."/>
            <person name="Otillar R."/>
            <person name="Spatafora J.W."/>
            <person name="Yadav J.S."/>
            <person name="Aerts A."/>
            <person name="Benoit I."/>
            <person name="Boyd A."/>
            <person name="Carlson A."/>
            <person name="Copeland A."/>
            <person name="Coutinho P.M."/>
            <person name="de Vries R.P."/>
            <person name="Ferreira P."/>
            <person name="Findley K."/>
            <person name="Foster B."/>
            <person name="Gaskell J."/>
            <person name="Glotzer D."/>
            <person name="Gorecki P."/>
            <person name="Heitman J."/>
            <person name="Hesse C."/>
            <person name="Hori C."/>
            <person name="Igarashi K."/>
            <person name="Jurgens J.A."/>
            <person name="Kallen N."/>
            <person name="Kersten P."/>
            <person name="Kohler A."/>
            <person name="Kuees U."/>
            <person name="Kumar T.K.A."/>
            <person name="Kuo A."/>
            <person name="LaButti K."/>
            <person name="Larrondo L.F."/>
            <person name="Lindquist E."/>
            <person name="Ling A."/>
            <person name="Lombard V."/>
            <person name="Lucas S."/>
            <person name="Lundell T."/>
            <person name="Martin R."/>
            <person name="McLaughlin D.J."/>
            <person name="Morgenstern I."/>
            <person name="Morin E."/>
            <person name="Murat C."/>
            <person name="Nagy L.G."/>
            <person name="Nolan M."/>
            <person name="Ohm R.A."/>
            <person name="Patyshakuliyeva A."/>
            <person name="Rokas A."/>
            <person name="Ruiz-Duenas F.J."/>
            <person name="Sabat G."/>
            <person name="Salamov A."/>
            <person name="Samejima M."/>
            <person name="Schmutz J."/>
            <person name="Slot J.C."/>
            <person name="St John F."/>
            <person name="Stenlid J."/>
            <person name="Sun H."/>
            <person name="Sun S."/>
            <person name="Syed K."/>
            <person name="Tsang A."/>
            <person name="Wiebenga A."/>
            <person name="Young D."/>
            <person name="Pisabarro A."/>
            <person name="Eastwood D.C."/>
            <person name="Martin F."/>
            <person name="Cullen D."/>
            <person name="Grigoriev I.V."/>
            <person name="Hibbett D.S."/>
        </authorList>
    </citation>
    <scope>NUCLEOTIDE SEQUENCE [LARGE SCALE GENOMIC DNA]</scope>
    <source>
        <strain evidence="12">TFB10046</strain>
    </source>
</reference>
<dbReference type="Proteomes" id="UP000006514">
    <property type="component" value="Unassembled WGS sequence"/>
</dbReference>
<keyword evidence="4 10" id="KW-0808">Transferase</keyword>
<dbReference type="Gene3D" id="3.90.920.10">
    <property type="entry name" value="DNA primase, PRIM domain"/>
    <property type="match status" value="1"/>
</dbReference>
<dbReference type="KEGG" id="adl:AURDEDRAFT_178064"/>
<name>J0D2I6_AURST</name>
<dbReference type="EC" id="2.7.7.-" evidence="10"/>
<evidence type="ECO:0000256" key="3">
    <source>
        <dbReference type="ARBA" id="ARBA00022515"/>
    </source>
</evidence>
<protein>
    <recommendedName>
        <fullName evidence="10">DNA primase</fullName>
        <ecNumber evidence="10">2.7.7.-</ecNumber>
    </recommendedName>
</protein>
<evidence type="ECO:0000256" key="2">
    <source>
        <dbReference type="ARBA" id="ARBA00022478"/>
    </source>
</evidence>
<keyword evidence="3 10" id="KW-0639">Primosome</keyword>
<keyword evidence="8" id="KW-0862">Zinc</keyword>
<keyword evidence="9" id="KW-0804">Transcription</keyword>
<dbReference type="NCBIfam" id="TIGR00335">
    <property type="entry name" value="primase_sml"/>
    <property type="match status" value="1"/>
</dbReference>
<proteinExistence type="inferred from homology"/>
<comment type="similarity">
    <text evidence="1 10">Belongs to the eukaryotic-type primase small subunit family.</text>
</comment>
<dbReference type="GO" id="GO:0005658">
    <property type="term" value="C:alpha DNA polymerase:primase complex"/>
    <property type="evidence" value="ECO:0007669"/>
    <property type="project" value="UniProtKB-ARBA"/>
</dbReference>
<evidence type="ECO:0000313" key="11">
    <source>
        <dbReference type="EMBL" id="EJD32837.1"/>
    </source>
</evidence>
<gene>
    <name evidence="11" type="ORF">AURDEDRAFT_178064</name>
</gene>
<keyword evidence="12" id="KW-1185">Reference proteome</keyword>
<dbReference type="AlphaFoldDB" id="J0D2I6"/>
<organism evidence="11 12">
    <name type="scientific">Auricularia subglabra (strain TFB-10046 / SS5)</name>
    <name type="common">White-rot fungus</name>
    <name type="synonym">Auricularia delicata (strain TFB10046)</name>
    <dbReference type="NCBI Taxonomy" id="717982"/>
    <lineage>
        <taxon>Eukaryota</taxon>
        <taxon>Fungi</taxon>
        <taxon>Dikarya</taxon>
        <taxon>Basidiomycota</taxon>
        <taxon>Agaricomycotina</taxon>
        <taxon>Agaricomycetes</taxon>
        <taxon>Auriculariales</taxon>
        <taxon>Auriculariaceae</taxon>
        <taxon>Auricularia</taxon>
    </lineage>
</organism>
<evidence type="ECO:0000256" key="1">
    <source>
        <dbReference type="ARBA" id="ARBA00009762"/>
    </source>
</evidence>
<evidence type="ECO:0000313" key="12">
    <source>
        <dbReference type="Proteomes" id="UP000006514"/>
    </source>
</evidence>
<dbReference type="OMA" id="NVTRGFN"/>
<dbReference type="FunCoup" id="J0D2I6">
    <property type="interactions" value="16"/>
</dbReference>
<dbReference type="GO" id="GO:0003899">
    <property type="term" value="F:DNA-directed RNA polymerase activity"/>
    <property type="evidence" value="ECO:0007669"/>
    <property type="project" value="InterPro"/>
</dbReference>
<dbReference type="InterPro" id="IPR002755">
    <property type="entry name" value="DNA_primase_S"/>
</dbReference>
<dbReference type="SUPFAM" id="SSF56747">
    <property type="entry name" value="Prim-pol domain"/>
    <property type="match status" value="1"/>
</dbReference>
<accession>J0D2I6</accession>
<dbReference type="CDD" id="cd04860">
    <property type="entry name" value="AE_Prim_S"/>
    <property type="match status" value="1"/>
</dbReference>
<keyword evidence="6 10" id="KW-0235">DNA replication</keyword>
<dbReference type="EMBL" id="JH688613">
    <property type="protein sequence ID" value="EJD32837.1"/>
    <property type="molecule type" value="Genomic_DNA"/>
</dbReference>
<evidence type="ECO:0000256" key="6">
    <source>
        <dbReference type="ARBA" id="ARBA00022705"/>
    </source>
</evidence>
<evidence type="ECO:0000256" key="9">
    <source>
        <dbReference type="ARBA" id="ARBA00023163"/>
    </source>
</evidence>
<keyword evidence="5" id="KW-0548">Nucleotidyltransferase</keyword>
<dbReference type="Pfam" id="PF01896">
    <property type="entry name" value="DNA_primase_S"/>
    <property type="match status" value="1"/>
</dbReference>
<evidence type="ECO:0000256" key="8">
    <source>
        <dbReference type="ARBA" id="ARBA00022833"/>
    </source>
</evidence>
<sequence length="416" mass="47595">MSEGYDPETMKRFYNQLYPFKSIFRWLNQGDQPTKLFTQREFSATLPGDIYLRYHSFDSADDFKANLARLNPTRFEIGAVYNVRPRERKTLRAGALQPQQREFVLDIDMTDYDNVRTCCAGKGICSRCWGFIAAAVRVLDAALRTQFGFNHLLWVYSGRRGIHCWVSDADAMNLTDDQRRAIMGWLDVFKSAKGMTKRLDVRRNGVLHPAISAASRILNPRTGDPTYTHTFDTLVLQDQDCFKTEERSNTLLELLGHAEVASTLRAKWAARPNRDSSYKWDDVLQEVRKRKDPVLRALCNSLEDIILQYMYPRLDTEVSRRRNHLLKAPFCVHPSTGRVCVPVDPQRVDDFRPEAVPTVNELLAELDRAEGAGVKGACWENTSLAPYVEMLDRHAQGLIQDALLLRKAAEAASLRF</sequence>
<evidence type="ECO:0000256" key="7">
    <source>
        <dbReference type="ARBA" id="ARBA00022723"/>
    </source>
</evidence>
<dbReference type="InterPro" id="IPR014052">
    <property type="entry name" value="DNA_primase_ssu_euk/arc"/>
</dbReference>